<name>A0A9P4QM46_9PLEO</name>
<dbReference type="InterPro" id="IPR008847">
    <property type="entry name" value="Suf"/>
</dbReference>
<dbReference type="CDD" id="cd00590">
    <property type="entry name" value="RRM_SF"/>
    <property type="match status" value="1"/>
</dbReference>
<evidence type="ECO:0000256" key="1">
    <source>
        <dbReference type="ARBA" id="ARBA00002863"/>
    </source>
</evidence>
<evidence type="ECO:0000256" key="5">
    <source>
        <dbReference type="ARBA" id="ARBA00022884"/>
    </source>
</evidence>
<evidence type="ECO:0000313" key="13">
    <source>
        <dbReference type="EMBL" id="KAF2729857.1"/>
    </source>
</evidence>
<protein>
    <recommendedName>
        <fullName evidence="9">U4/U6 snRNA-associated-splicing factor PRP24</fullName>
    </recommendedName>
</protein>
<feature type="compositionally biased region" description="Basic and acidic residues" evidence="11">
    <location>
        <begin position="962"/>
        <end position="971"/>
    </location>
</feature>
<dbReference type="GO" id="GO:0005688">
    <property type="term" value="C:U6 snRNP"/>
    <property type="evidence" value="ECO:0007669"/>
    <property type="project" value="UniProtKB-ARBA"/>
</dbReference>
<keyword evidence="6" id="KW-0508">mRNA splicing</keyword>
<dbReference type="PANTHER" id="PTHR48025:SF1">
    <property type="entry name" value="RRM DOMAIN-CONTAINING PROTEIN"/>
    <property type="match status" value="1"/>
</dbReference>
<comment type="caution">
    <text evidence="13">The sequence shown here is derived from an EMBL/GenBank/DDBJ whole genome shotgun (WGS) entry which is preliminary data.</text>
</comment>
<evidence type="ECO:0000256" key="9">
    <source>
        <dbReference type="ARBA" id="ARBA00093627"/>
    </source>
</evidence>
<dbReference type="GO" id="GO:0006397">
    <property type="term" value="P:mRNA processing"/>
    <property type="evidence" value="ECO:0007669"/>
    <property type="project" value="UniProtKB-KW"/>
</dbReference>
<dbReference type="FunFam" id="3.30.70.330:FF:000365">
    <property type="entry name" value="U4/U6 snRNA-associated-splicing factor PRP24"/>
    <property type="match status" value="1"/>
</dbReference>
<dbReference type="SUPFAM" id="SSF48452">
    <property type="entry name" value="TPR-like"/>
    <property type="match status" value="1"/>
</dbReference>
<evidence type="ECO:0000259" key="12">
    <source>
        <dbReference type="PROSITE" id="PS50102"/>
    </source>
</evidence>
<proteinExistence type="predicted"/>
<sequence>MQHQQQSHRQTAQVYAQRPSISLQNIPRTISGASASDIPMAEHSPKPPRSFASKALDAATVDMLNQLEKALKDNPFDYYSHNSFIETLHRGLQAHMNPADGSYQDPSSYELLSILLDSFQDMDSKYSLGETLWEYRLSDLKILARNTEERLNVLELFTKATKEEPHSAKLWALFGDYIRHLMLCASDDNPPEQWSAEDREIGKEAFTSQLLIDTLAGGAESVKYNIADSHLVWDRYLQALHDDLEARPHPDKLRQFDKILEERLGLPHATWDNTFSTFSTFTSRFHANDYQTIMQNATHRHRNIKKQYADREEHEFNLNKAIHDGDTAAEYHAMTRYLKWEKKLMGPFSFPLVNALYERATLRFPVSPDIWEDHIEFLIQHNNRAVSLLDVLERATRHCPWSGSLWTHHILTLEAETRSFEEIEAVKHSATETGMLEHTDIEELIKVQIAWCGYLRRKALDSAHSSEDDADIAEVGIRSALELVTETGKKKFGDDWRGDPKYRLERIHIKFWLQRGNVAEARQILDSLVEAQKNSYDFWYRYYIWEMVVWANHAVRDRSNAGHELQTPVMATTVLERALTHLTHLDQPEPLLEMYINHCEQHESVLKVRSAIIERRKLEKILQYRRQKEWEKAQESQAASASEIAPTGDAANAASTGKRKLEEELVEEPVTKKSRAAASDVDVPAAMASVEVVPRGASEAPSALSSAQPQRDREHASIFVRNLPKGVTQTRIRQFFSDVGEVRNVTIKEEEHDVTAHVEFATPEEAQYALMKEVKGFDGVEIKITQGESATLYVTNYPQDADEAYLRKLFGPYGEILEIRLPSLKFASNRRFCYIQYTSAQAATAATGLDGVEVQGRKLIAKISAPDRKKARDDATAEGREVYVWGLDFKVQNKDLKDKFRKFGKIENVKMPKHDPLGKGKSDRNKGFAYVVFAEKDHAEQAVAEMNGLSIHDREIKVQIAEHTKQSDSKPRHIAQLRNTESPGPERAASTPGEASEIPAQPVGLRSTALLDLPDTVNEHQIAKLVEPYGYKKITLMPKNGGATVEFTSVEAVGKANLALEGYEIIPGRKIRTGTVQELKEAKGEWRPKNNFIQPPQINRPTANRGGLRGRGRGKPGLGFHPGASRPAASSSTGAPKSNQDFRSMLLGGKKDEQATNGDNDTEMKDE</sequence>
<dbReference type="InterPro" id="IPR050502">
    <property type="entry name" value="Euk_RNA-bind_prot"/>
</dbReference>
<dbReference type="Proteomes" id="UP000799444">
    <property type="component" value="Unassembled WGS sequence"/>
</dbReference>
<dbReference type="FunFam" id="1.25.40.10:FF:000632">
    <property type="entry name" value="Pre-mRNA splicing factor (Prp24), putative"/>
    <property type="match status" value="1"/>
</dbReference>
<feature type="domain" description="RRM" evidence="12">
    <location>
        <begin position="880"/>
        <end position="963"/>
    </location>
</feature>
<dbReference type="CDD" id="cd12296">
    <property type="entry name" value="RRM1_Prp24"/>
    <property type="match status" value="1"/>
</dbReference>
<evidence type="ECO:0000256" key="8">
    <source>
        <dbReference type="ARBA" id="ARBA00093374"/>
    </source>
</evidence>
<evidence type="ECO:0000256" key="10">
    <source>
        <dbReference type="PROSITE-ProRule" id="PRU00176"/>
    </source>
</evidence>
<dbReference type="InterPro" id="IPR035979">
    <property type="entry name" value="RBD_domain_sf"/>
</dbReference>
<dbReference type="AlphaFoldDB" id="A0A9P4QM46"/>
<keyword evidence="14" id="KW-1185">Reference proteome</keyword>
<dbReference type="Pfam" id="PF00076">
    <property type="entry name" value="RRM_1"/>
    <property type="match status" value="3"/>
</dbReference>
<dbReference type="InterPro" id="IPR011990">
    <property type="entry name" value="TPR-like_helical_dom_sf"/>
</dbReference>
<comment type="function">
    <text evidence="8">Functions as a recycling factor of the spliceosome, a machinery that forms on each precursor-messenger RNA (pre-mRNA) and catalyzes the removal of introns. Chaperones the re-annealing of U4 and U6 snRNAs (small nuclear RNAs) released from previous rounds of splicing, an initial step in reforming the U4/U6-U5 tri-snRNP (small nuclear ribonucleoprotein) that can reassemble into another spliceosome complex; this step involves binding U6 and facilitating the unwinding of the U6 internal stem loop, followed by base-pairing of U6 to U4.</text>
</comment>
<dbReference type="Gene3D" id="1.25.40.10">
    <property type="entry name" value="Tetratricopeptide repeat domain"/>
    <property type="match status" value="2"/>
</dbReference>
<feature type="domain" description="RRM" evidence="12">
    <location>
        <begin position="790"/>
        <end position="866"/>
    </location>
</feature>
<dbReference type="PROSITE" id="PS50102">
    <property type="entry name" value="RRM"/>
    <property type="match status" value="4"/>
</dbReference>
<dbReference type="PANTHER" id="PTHR48025">
    <property type="entry name" value="OS02G0815200 PROTEIN"/>
    <property type="match status" value="1"/>
</dbReference>
<organism evidence="13 14">
    <name type="scientific">Polyplosphaeria fusca</name>
    <dbReference type="NCBI Taxonomy" id="682080"/>
    <lineage>
        <taxon>Eukaryota</taxon>
        <taxon>Fungi</taxon>
        <taxon>Dikarya</taxon>
        <taxon>Ascomycota</taxon>
        <taxon>Pezizomycotina</taxon>
        <taxon>Dothideomycetes</taxon>
        <taxon>Pleosporomycetidae</taxon>
        <taxon>Pleosporales</taxon>
        <taxon>Tetraplosphaeriaceae</taxon>
        <taxon>Polyplosphaeria</taxon>
    </lineage>
</organism>
<dbReference type="SMART" id="SM00386">
    <property type="entry name" value="HAT"/>
    <property type="match status" value="4"/>
</dbReference>
<evidence type="ECO:0000256" key="11">
    <source>
        <dbReference type="SAM" id="MobiDB-lite"/>
    </source>
</evidence>
<evidence type="ECO:0000256" key="6">
    <source>
        <dbReference type="ARBA" id="ARBA00023187"/>
    </source>
</evidence>
<dbReference type="InterPro" id="IPR031766">
    <property type="entry name" value="RRM_occluded"/>
</dbReference>
<comment type="function">
    <text evidence="1">Component of the cleavage factor IA (CFIA) complex, which is involved in the endonucleolytic cleavage during polyadenylation-dependent pre-mRNA 3'-end formation.</text>
</comment>
<gene>
    <name evidence="13" type="ORF">EJ04DRAFT_58661</name>
</gene>
<reference evidence="13" key="1">
    <citation type="journal article" date="2020" name="Stud. Mycol.">
        <title>101 Dothideomycetes genomes: a test case for predicting lifestyles and emergence of pathogens.</title>
        <authorList>
            <person name="Haridas S."/>
            <person name="Albert R."/>
            <person name="Binder M."/>
            <person name="Bloem J."/>
            <person name="Labutti K."/>
            <person name="Salamov A."/>
            <person name="Andreopoulos B."/>
            <person name="Baker S."/>
            <person name="Barry K."/>
            <person name="Bills G."/>
            <person name="Bluhm B."/>
            <person name="Cannon C."/>
            <person name="Castanera R."/>
            <person name="Culley D."/>
            <person name="Daum C."/>
            <person name="Ezra D."/>
            <person name="Gonzalez J."/>
            <person name="Henrissat B."/>
            <person name="Kuo A."/>
            <person name="Liang C."/>
            <person name="Lipzen A."/>
            <person name="Lutzoni F."/>
            <person name="Magnuson J."/>
            <person name="Mondo S."/>
            <person name="Nolan M."/>
            <person name="Ohm R."/>
            <person name="Pangilinan J."/>
            <person name="Park H.-J."/>
            <person name="Ramirez L."/>
            <person name="Alfaro M."/>
            <person name="Sun H."/>
            <person name="Tritt A."/>
            <person name="Yoshinaga Y."/>
            <person name="Zwiers L.-H."/>
            <person name="Turgeon B."/>
            <person name="Goodwin S."/>
            <person name="Spatafora J."/>
            <person name="Crous P."/>
            <person name="Grigoriev I."/>
        </authorList>
    </citation>
    <scope>NUCLEOTIDE SEQUENCE</scope>
    <source>
        <strain evidence="13">CBS 125425</strain>
    </source>
</reference>
<keyword evidence="3" id="KW-0507">mRNA processing</keyword>
<evidence type="ECO:0000256" key="4">
    <source>
        <dbReference type="ARBA" id="ARBA00022737"/>
    </source>
</evidence>
<dbReference type="GO" id="GO:0003729">
    <property type="term" value="F:mRNA binding"/>
    <property type="evidence" value="ECO:0007669"/>
    <property type="project" value="TreeGrafter"/>
</dbReference>
<keyword evidence="4" id="KW-0677">Repeat</keyword>
<dbReference type="EMBL" id="ML996233">
    <property type="protein sequence ID" value="KAF2729857.1"/>
    <property type="molecule type" value="Genomic_DNA"/>
</dbReference>
<dbReference type="InterPro" id="IPR000504">
    <property type="entry name" value="RRM_dom"/>
</dbReference>
<feature type="region of interest" description="Disordered" evidence="11">
    <location>
        <begin position="634"/>
        <end position="678"/>
    </location>
</feature>
<evidence type="ECO:0000256" key="3">
    <source>
        <dbReference type="ARBA" id="ARBA00022664"/>
    </source>
</evidence>
<dbReference type="GO" id="GO:0008380">
    <property type="term" value="P:RNA splicing"/>
    <property type="evidence" value="ECO:0007669"/>
    <property type="project" value="UniProtKB-KW"/>
</dbReference>
<dbReference type="InterPro" id="IPR034397">
    <property type="entry name" value="Prp24_RRM1"/>
</dbReference>
<keyword evidence="7" id="KW-0539">Nucleus</keyword>
<evidence type="ECO:0000256" key="2">
    <source>
        <dbReference type="ARBA" id="ARBA00004123"/>
    </source>
</evidence>
<dbReference type="Pfam" id="PF05843">
    <property type="entry name" value="Suf"/>
    <property type="match status" value="1"/>
</dbReference>
<feature type="compositionally biased region" description="Polar residues" evidence="11">
    <location>
        <begin position="1128"/>
        <end position="1142"/>
    </location>
</feature>
<feature type="region of interest" description="Disordered" evidence="11">
    <location>
        <begin position="1085"/>
        <end position="1167"/>
    </location>
</feature>
<comment type="subcellular location">
    <subcellularLocation>
        <location evidence="2">Nucleus</location>
    </subcellularLocation>
</comment>
<dbReference type="Gene3D" id="3.30.70.330">
    <property type="match status" value="4"/>
</dbReference>
<dbReference type="InterPro" id="IPR003107">
    <property type="entry name" value="HAT"/>
</dbReference>
<dbReference type="Pfam" id="PF16842">
    <property type="entry name" value="RRM_occluded"/>
    <property type="match status" value="1"/>
</dbReference>
<dbReference type="SMART" id="SM00360">
    <property type="entry name" value="RRM"/>
    <property type="match status" value="4"/>
</dbReference>
<feature type="region of interest" description="Disordered" evidence="11">
    <location>
        <begin position="962"/>
        <end position="1000"/>
    </location>
</feature>
<dbReference type="InterPro" id="IPR012677">
    <property type="entry name" value="Nucleotide-bd_a/b_plait_sf"/>
</dbReference>
<feature type="compositionally biased region" description="Polar residues" evidence="11">
    <location>
        <begin position="1091"/>
        <end position="1102"/>
    </location>
</feature>
<accession>A0A9P4QM46</accession>
<keyword evidence="5 10" id="KW-0694">RNA-binding</keyword>
<evidence type="ECO:0000256" key="7">
    <source>
        <dbReference type="ARBA" id="ARBA00023242"/>
    </source>
</evidence>
<feature type="region of interest" description="Disordered" evidence="11">
    <location>
        <begin position="694"/>
        <end position="713"/>
    </location>
</feature>
<evidence type="ECO:0000313" key="14">
    <source>
        <dbReference type="Proteomes" id="UP000799444"/>
    </source>
</evidence>
<feature type="domain" description="RRM" evidence="12">
    <location>
        <begin position="716"/>
        <end position="789"/>
    </location>
</feature>
<feature type="domain" description="RRM" evidence="12">
    <location>
        <begin position="1006"/>
        <end position="1078"/>
    </location>
</feature>
<dbReference type="OrthoDB" id="360390at2759"/>
<dbReference type="SUPFAM" id="SSF54928">
    <property type="entry name" value="RNA-binding domain, RBD"/>
    <property type="match status" value="3"/>
</dbReference>